<reference evidence="3 4" key="1">
    <citation type="submission" date="2018-07" db="EMBL/GenBank/DDBJ databases">
        <title>Rhodosalinus sp. strain E84T genomic sequence and assembly.</title>
        <authorList>
            <person name="Liu Z.-W."/>
            <person name="Lu D.-C."/>
        </authorList>
    </citation>
    <scope>NUCLEOTIDE SEQUENCE [LARGE SCALE GENOMIC DNA]</scope>
    <source>
        <strain evidence="3 4">E84</strain>
    </source>
</reference>
<keyword evidence="4" id="KW-1185">Reference proteome</keyword>
<dbReference type="AlphaFoldDB" id="A0A365U6J9"/>
<evidence type="ECO:0000313" key="3">
    <source>
        <dbReference type="EMBL" id="RBI83773.1"/>
    </source>
</evidence>
<sequence length="319" mass="33202">MRLRSGIAQAIAAATLLAGTVAQADWAPDGPIKFVSGFGTGGSVDALARKVAEHIEDKRGWDVVVENRPGGGGVAMFSQLAHMDPDGQTIGIGVTFPIMMNLVVRGDKLPFDNDSFDYLGTVAVAPLSIVARADAPFDTFPELLDHARETDGATLATGGPAQEMVVAAVEAQSPTGLKSVPHKSGAASLQSILGGHVDAGFSGGAHVQYVEAGDMKVIASATKERDPTNPDRMTLVEHGYPYWIDAYFHVAAPAGLPEDARSALEQALDEAVSSEEVAGLIRGMSQRPVNVGGEATAAMMREGTESVLNLVEASGRGKK</sequence>
<dbReference type="Proteomes" id="UP000253370">
    <property type="component" value="Unassembled WGS sequence"/>
</dbReference>
<gene>
    <name evidence="3" type="ORF">DRV85_14045</name>
</gene>
<comment type="similarity">
    <text evidence="1">Belongs to the UPF0065 (bug) family.</text>
</comment>
<comment type="caution">
    <text evidence="3">The sequence shown here is derived from an EMBL/GenBank/DDBJ whole genome shotgun (WGS) entry which is preliminary data.</text>
</comment>
<dbReference type="Gene3D" id="3.40.190.10">
    <property type="entry name" value="Periplasmic binding protein-like II"/>
    <property type="match status" value="1"/>
</dbReference>
<organism evidence="3 4">
    <name type="scientific">Rhodosalinus halophilus</name>
    <dbReference type="NCBI Taxonomy" id="2259333"/>
    <lineage>
        <taxon>Bacteria</taxon>
        <taxon>Pseudomonadati</taxon>
        <taxon>Pseudomonadota</taxon>
        <taxon>Alphaproteobacteria</taxon>
        <taxon>Rhodobacterales</taxon>
        <taxon>Paracoccaceae</taxon>
        <taxon>Rhodosalinus</taxon>
    </lineage>
</organism>
<keyword evidence="2" id="KW-0732">Signal</keyword>
<dbReference type="SUPFAM" id="SSF53850">
    <property type="entry name" value="Periplasmic binding protein-like II"/>
    <property type="match status" value="1"/>
</dbReference>
<evidence type="ECO:0000256" key="2">
    <source>
        <dbReference type="SAM" id="SignalP"/>
    </source>
</evidence>
<dbReference type="RefSeq" id="WP_113290113.1">
    <property type="nucleotide sequence ID" value="NZ_QNTQ01000014.1"/>
</dbReference>
<feature type="signal peptide" evidence="2">
    <location>
        <begin position="1"/>
        <end position="24"/>
    </location>
</feature>
<dbReference type="OrthoDB" id="8443386at2"/>
<dbReference type="Gene3D" id="3.40.190.150">
    <property type="entry name" value="Bordetella uptake gene, domain 1"/>
    <property type="match status" value="1"/>
</dbReference>
<proteinExistence type="inferred from homology"/>
<dbReference type="Pfam" id="PF03401">
    <property type="entry name" value="TctC"/>
    <property type="match status" value="1"/>
</dbReference>
<evidence type="ECO:0000313" key="4">
    <source>
        <dbReference type="Proteomes" id="UP000253370"/>
    </source>
</evidence>
<dbReference type="InterPro" id="IPR005064">
    <property type="entry name" value="BUG"/>
</dbReference>
<protein>
    <submittedName>
        <fullName evidence="3">Tripartite tricarboxylate transporter substrate binding protein</fullName>
    </submittedName>
</protein>
<accession>A0A365U6J9</accession>
<dbReference type="PANTHER" id="PTHR42928">
    <property type="entry name" value="TRICARBOXYLATE-BINDING PROTEIN"/>
    <property type="match status" value="1"/>
</dbReference>
<dbReference type="EMBL" id="QNTQ01000014">
    <property type="protein sequence ID" value="RBI83773.1"/>
    <property type="molecule type" value="Genomic_DNA"/>
</dbReference>
<dbReference type="CDD" id="cd07012">
    <property type="entry name" value="PBP2_Bug_TTT"/>
    <property type="match status" value="1"/>
</dbReference>
<dbReference type="InterPro" id="IPR042100">
    <property type="entry name" value="Bug_dom1"/>
</dbReference>
<dbReference type="PIRSF" id="PIRSF017082">
    <property type="entry name" value="YflP"/>
    <property type="match status" value="1"/>
</dbReference>
<feature type="chain" id="PRO_5016594212" evidence="2">
    <location>
        <begin position="25"/>
        <end position="319"/>
    </location>
</feature>
<dbReference type="PANTHER" id="PTHR42928:SF5">
    <property type="entry name" value="BLR1237 PROTEIN"/>
    <property type="match status" value="1"/>
</dbReference>
<evidence type="ECO:0000256" key="1">
    <source>
        <dbReference type="ARBA" id="ARBA00006987"/>
    </source>
</evidence>
<name>A0A365U6J9_9RHOB</name>